<evidence type="ECO:0000256" key="3">
    <source>
        <dbReference type="ARBA" id="ARBA00022741"/>
    </source>
</evidence>
<dbReference type="PROSITE" id="PS50003">
    <property type="entry name" value="PH_DOMAIN"/>
    <property type="match status" value="1"/>
</dbReference>
<dbReference type="GO" id="GO:0004674">
    <property type="term" value="F:protein serine/threonine kinase activity"/>
    <property type="evidence" value="ECO:0007669"/>
    <property type="project" value="UniProtKB-KW"/>
</dbReference>
<dbReference type="InterPro" id="IPR001849">
    <property type="entry name" value="PH_domain"/>
</dbReference>
<proteinExistence type="predicted"/>
<evidence type="ECO:0000259" key="6">
    <source>
        <dbReference type="PROSITE" id="PS50003"/>
    </source>
</evidence>
<evidence type="ECO:0000256" key="4">
    <source>
        <dbReference type="ARBA" id="ARBA00022777"/>
    </source>
</evidence>
<gene>
    <name evidence="8" type="ORF">AV274_1113</name>
</gene>
<accession>A0A196SMS3</accession>
<comment type="caution">
    <text evidence="8">The sequence shown here is derived from an EMBL/GenBank/DDBJ whole genome shotgun (WGS) entry which is preliminary data.</text>
</comment>
<dbReference type="PANTHER" id="PTHR24345">
    <property type="entry name" value="SERINE/THREONINE-PROTEIN KINASE PLK"/>
    <property type="match status" value="1"/>
</dbReference>
<evidence type="ECO:0000256" key="1">
    <source>
        <dbReference type="ARBA" id="ARBA00022527"/>
    </source>
</evidence>
<dbReference type="InterPro" id="IPR000719">
    <property type="entry name" value="Prot_kinase_dom"/>
</dbReference>
<sequence>MEEIVWKVSVNNQKVSIRVETKPSTRRDHAVKLVYVQIDGYTYCFVTKIVNKGYRSRETNNFNATQGIVTDNGIAFLVNEISVRTQIDIPGLCKLMAVRDSENFTFLFEELCNLGVAMLNTDGVYVREKRTLELPTIVSRIRGSQSSPADLDNKNGSVYSEAEARFIMWHVFRTIQELHNSQICHLDIRPDNIYFTSAGEVKLGGLCYLSNFRNDMFGGLRSNLPGRKEFLLPEYWQGGRVSCYAADIWAAAVSLYVLVKGVDPFPIDRLDRHMERMSHYSAFPEMEGFSAELQSLLQQCLNPRMAMRPTIETILKSPWFEKNGYDIRVLTPSPSYHVKPALSMSETSIPAKWTSPGMVTLNSVIDSCFQNILDVMYGGVDLMGKDVEYQSHPSDEALLKTVESDEAIRLLSGRHLENKADRSENVTGSLPKKGRVWFRSGESCPLCWRRTELYVERGNLVVGGLRRPDSQTYSVLDIATIVFTEENPRLFTVSWKDGTVLRFKASSRADAYDWYHAIKLAIALS</sequence>
<dbReference type="GO" id="GO:0005524">
    <property type="term" value="F:ATP binding"/>
    <property type="evidence" value="ECO:0007669"/>
    <property type="project" value="UniProtKB-KW"/>
</dbReference>
<dbReference type="Gene3D" id="1.10.510.10">
    <property type="entry name" value="Transferase(Phosphotransferase) domain 1"/>
    <property type="match status" value="1"/>
</dbReference>
<protein>
    <submittedName>
        <fullName evidence="8">Protein kinase</fullName>
    </submittedName>
</protein>
<keyword evidence="1" id="KW-0723">Serine/threonine-protein kinase</keyword>
<feature type="domain" description="Protein kinase" evidence="7">
    <location>
        <begin position="1"/>
        <end position="320"/>
    </location>
</feature>
<dbReference type="AlphaFoldDB" id="A0A196SMS3"/>
<dbReference type="InterPro" id="IPR011009">
    <property type="entry name" value="Kinase-like_dom_sf"/>
</dbReference>
<keyword evidence="4 8" id="KW-0418">Kinase</keyword>
<dbReference type="SUPFAM" id="SSF50729">
    <property type="entry name" value="PH domain-like"/>
    <property type="match status" value="1"/>
</dbReference>
<name>A0A196SMS3_BLAHN</name>
<dbReference type="PROSITE" id="PS50011">
    <property type="entry name" value="PROTEIN_KINASE_DOM"/>
    <property type="match status" value="1"/>
</dbReference>
<dbReference type="SMART" id="SM00220">
    <property type="entry name" value="S_TKc"/>
    <property type="match status" value="1"/>
</dbReference>
<evidence type="ECO:0000313" key="8">
    <source>
        <dbReference type="EMBL" id="OAO17174.1"/>
    </source>
</evidence>
<dbReference type="SUPFAM" id="SSF56112">
    <property type="entry name" value="Protein kinase-like (PK-like)"/>
    <property type="match status" value="1"/>
</dbReference>
<dbReference type="EMBL" id="LXWW01000044">
    <property type="protein sequence ID" value="OAO17174.1"/>
    <property type="molecule type" value="Genomic_DNA"/>
</dbReference>
<feature type="domain" description="PH" evidence="6">
    <location>
        <begin position="429"/>
        <end position="523"/>
    </location>
</feature>
<keyword evidence="9" id="KW-1185">Reference proteome</keyword>
<dbReference type="Pfam" id="PF00069">
    <property type="entry name" value="Pkinase"/>
    <property type="match status" value="1"/>
</dbReference>
<dbReference type="OrthoDB" id="10256089at2759"/>
<dbReference type="STRING" id="478820.A0A196SMS3"/>
<keyword evidence="2" id="KW-0808">Transferase</keyword>
<dbReference type="PANTHER" id="PTHR24345:SF91">
    <property type="entry name" value="SERINE_THREONINE-PROTEIN KINASE PLK4"/>
    <property type="match status" value="1"/>
</dbReference>
<reference evidence="8 9" key="1">
    <citation type="submission" date="2016-05" db="EMBL/GenBank/DDBJ databases">
        <title>Nuclear genome of Blastocystis sp. subtype 1 NandII.</title>
        <authorList>
            <person name="Gentekaki E."/>
            <person name="Curtis B."/>
            <person name="Stairs C."/>
            <person name="Eme L."/>
            <person name="Herman E."/>
            <person name="Klimes V."/>
            <person name="Arias M.C."/>
            <person name="Elias M."/>
            <person name="Hilliou F."/>
            <person name="Klute M."/>
            <person name="Malik S.-B."/>
            <person name="Pightling A."/>
            <person name="Rachubinski R."/>
            <person name="Salas D."/>
            <person name="Schlacht A."/>
            <person name="Suga H."/>
            <person name="Archibald J."/>
            <person name="Ball S.G."/>
            <person name="Clark G."/>
            <person name="Dacks J."/>
            <person name="Van Der Giezen M."/>
            <person name="Tsaousis A."/>
            <person name="Roger A."/>
        </authorList>
    </citation>
    <scope>NUCLEOTIDE SEQUENCE [LARGE SCALE GENOMIC DNA]</scope>
    <source>
        <strain evidence="9">ATCC 50177 / NandII</strain>
    </source>
</reference>
<keyword evidence="5" id="KW-0067">ATP-binding</keyword>
<organism evidence="8 9">
    <name type="scientific">Blastocystis sp. subtype 1 (strain ATCC 50177 / NandII)</name>
    <dbReference type="NCBI Taxonomy" id="478820"/>
    <lineage>
        <taxon>Eukaryota</taxon>
        <taxon>Sar</taxon>
        <taxon>Stramenopiles</taxon>
        <taxon>Bigyra</taxon>
        <taxon>Opalozoa</taxon>
        <taxon>Opalinata</taxon>
        <taxon>Blastocystidae</taxon>
        <taxon>Blastocystis</taxon>
    </lineage>
</organism>
<dbReference type="Proteomes" id="UP000078348">
    <property type="component" value="Unassembled WGS sequence"/>
</dbReference>
<evidence type="ECO:0000259" key="7">
    <source>
        <dbReference type="PROSITE" id="PS50011"/>
    </source>
</evidence>
<evidence type="ECO:0000313" key="9">
    <source>
        <dbReference type="Proteomes" id="UP000078348"/>
    </source>
</evidence>
<evidence type="ECO:0000256" key="2">
    <source>
        <dbReference type="ARBA" id="ARBA00022679"/>
    </source>
</evidence>
<dbReference type="GO" id="GO:0005634">
    <property type="term" value="C:nucleus"/>
    <property type="evidence" value="ECO:0007669"/>
    <property type="project" value="TreeGrafter"/>
</dbReference>
<keyword evidence="3" id="KW-0547">Nucleotide-binding</keyword>
<evidence type="ECO:0000256" key="5">
    <source>
        <dbReference type="ARBA" id="ARBA00022840"/>
    </source>
</evidence>